<feature type="domain" description="Ubiquitin fusion degradation protein UFD1 N-terminal subdomain 1" evidence="4">
    <location>
        <begin position="85"/>
        <end position="133"/>
    </location>
</feature>
<dbReference type="Gene3D" id="3.10.330.10">
    <property type="match status" value="1"/>
</dbReference>
<dbReference type="Pfam" id="PF24503">
    <property type="entry name" value="DUF7590"/>
    <property type="match status" value="1"/>
</dbReference>
<dbReference type="InterPro" id="IPR042556">
    <property type="entry name" value="AZUL_sf"/>
</dbReference>
<accession>A0A8H7YNT9</accession>
<dbReference type="InterPro" id="IPR042299">
    <property type="entry name" value="Ufd1-like_Nn"/>
</dbReference>
<evidence type="ECO:0000259" key="6">
    <source>
        <dbReference type="Pfam" id="PF24842"/>
    </source>
</evidence>
<evidence type="ECO:0000256" key="1">
    <source>
        <dbReference type="ARBA" id="ARBA00006043"/>
    </source>
</evidence>
<name>A0A8H7YNT9_AJECA</name>
<dbReference type="Gene3D" id="6.10.130.10">
    <property type="entry name" value="Ubiquitin-protein ligase E3A, N-terminal zinc-binding domain (AZUL)"/>
    <property type="match status" value="1"/>
</dbReference>
<proteinExistence type="inferred from homology"/>
<dbReference type="Proteomes" id="UP000670092">
    <property type="component" value="Unassembled WGS sequence"/>
</dbReference>
<dbReference type="InterPro" id="IPR004854">
    <property type="entry name" value="Ufd1-like"/>
</dbReference>
<comment type="caution">
    <text evidence="7">The sequence shown here is derived from an EMBL/GenBank/DDBJ whole genome shotgun (WGS) entry which is preliminary data.</text>
</comment>
<dbReference type="AlphaFoldDB" id="A0A8H7YNT9"/>
<dbReference type="PANTHER" id="PTHR12555">
    <property type="entry name" value="UBIQUITIN FUSION DEGRADATON PROTEIN 1"/>
    <property type="match status" value="1"/>
</dbReference>
<evidence type="ECO:0000313" key="7">
    <source>
        <dbReference type="EMBL" id="KAG5295779.1"/>
    </source>
</evidence>
<dbReference type="GO" id="GO:0006511">
    <property type="term" value="P:ubiquitin-dependent protein catabolic process"/>
    <property type="evidence" value="ECO:0007669"/>
    <property type="project" value="InterPro"/>
</dbReference>
<keyword evidence="2" id="KW-0833">Ubl conjugation pathway</keyword>
<dbReference type="OrthoDB" id="193703at2759"/>
<organism evidence="7 8">
    <name type="scientific">Ajellomyces capsulatus</name>
    <name type="common">Darling's disease fungus</name>
    <name type="synonym">Histoplasma capsulatum</name>
    <dbReference type="NCBI Taxonomy" id="5037"/>
    <lineage>
        <taxon>Eukaryota</taxon>
        <taxon>Fungi</taxon>
        <taxon>Dikarya</taxon>
        <taxon>Ascomycota</taxon>
        <taxon>Pezizomycotina</taxon>
        <taxon>Eurotiomycetes</taxon>
        <taxon>Eurotiomycetidae</taxon>
        <taxon>Onygenales</taxon>
        <taxon>Ajellomycetaceae</taxon>
        <taxon>Histoplasma</taxon>
    </lineage>
</organism>
<gene>
    <name evidence="7" type="ORF">I7I52_06167</name>
</gene>
<feature type="region of interest" description="Disordered" evidence="3">
    <location>
        <begin position="270"/>
        <end position="289"/>
    </location>
</feature>
<dbReference type="VEuPathDB" id="FungiDB:I7I52_06167"/>
<feature type="domain" description="DUF7590" evidence="5">
    <location>
        <begin position="275"/>
        <end position="403"/>
    </location>
</feature>
<evidence type="ECO:0000259" key="4">
    <source>
        <dbReference type="Pfam" id="PF03152"/>
    </source>
</evidence>
<dbReference type="Pfam" id="PF03152">
    <property type="entry name" value="UFD1_N1"/>
    <property type="match status" value="1"/>
</dbReference>
<evidence type="ECO:0000256" key="3">
    <source>
        <dbReference type="SAM" id="MobiDB-lite"/>
    </source>
</evidence>
<dbReference type="Gene3D" id="2.40.40.50">
    <property type="entry name" value="Ubiquitin fusion degradation protein UFD1, N-terminal domain"/>
    <property type="match status" value="1"/>
</dbReference>
<dbReference type="Pfam" id="PF23580">
    <property type="entry name" value="Znf_XAF1_N"/>
    <property type="match status" value="1"/>
</dbReference>
<dbReference type="EMBL" id="JAEVHI010000003">
    <property type="protein sequence ID" value="KAG5295779.1"/>
    <property type="molecule type" value="Genomic_DNA"/>
</dbReference>
<dbReference type="InterPro" id="IPR055418">
    <property type="entry name" value="UFD1_N2"/>
</dbReference>
<dbReference type="GO" id="GO:0031593">
    <property type="term" value="F:polyubiquitin modification-dependent protein binding"/>
    <property type="evidence" value="ECO:0007669"/>
    <property type="project" value="TreeGrafter"/>
</dbReference>
<protein>
    <submittedName>
        <fullName evidence="7">Ubiquitin fusion degradation protein</fullName>
    </submittedName>
</protein>
<sequence length="810" mass="89437">MATDSDSDTLQWSAQFAVAPPTRTNKLPGDKILLPPSALEQLLAAAPITSVESAHTHALTPQFDPFNPHTFAAERRARELFENRQQQLPNPLTFRIVNPSNGRVVHAGIREFSAQENEVGLSSFLRQSLGLDDVAFPSTGEDSSSDVDMLESGKVSDMTKRPLVTIHAKRLPRGSYVRLRPLEAGYDPEDWKALLERHLRENFTTLTLGELLLIPGPRNETFRFLVDKVEPQGDGICIVDTDLEVDIEALNEEQARETLKKRLAKASRAPGIRGGSSIGGKLSQGQETSGQVLPGQYVDYELNDWDHGRAFDVEIDVADGADVDLFISPFSARQRSRPRDNEHVFGDFSSFSPKRICLQPTNVELQDAESLYISVHAYSGDTPDVNDTTSTTTTPLKFNLRTKIVMPGETLAPLEEAEHDANDTQCKNCHQWIPERTLFLHENFCLRNNILCPKCENVFQKRSPEWENHWHCPHDSSYGNDQSSQLKHNKIFHTPHVCPNCPFTATSLPILAHHRTTTCPAKLILCQFCHLIVPQKGDADPDMHDPEVLLSGLTPHELTDGGRTTECHLCSKIIRLKDMKTHLRHHDLDRLSRPAPRVCANRNCGRTLQGGINSSTISNHNNNSNDTLGLCTGCFGPLYADVYDPEGKALRRRIERRYMTQMLKGCGKGWCLNPCCKTGRSNSATSTVTSSDNGGEVAPALTSKEISAMIKPFLDAINVGPGTAAAAANTNTSPFYFCTDEKSQQRRKLAELLAVETGTGAELGTGEGMNDKGYDVAWCIAAVEAGAGDVGKAREWLKNWAPAKGEKVIH</sequence>
<dbReference type="PANTHER" id="PTHR12555:SF15">
    <property type="entry name" value="FUSION DEGRADATION PROTEIN (UFD1), PUTATIVE (AFU_ORTHOLOGUE AFUA_4G04640)-RELATED"/>
    <property type="match status" value="1"/>
</dbReference>
<dbReference type="InterPro" id="IPR055417">
    <property type="entry name" value="UFD1_N1"/>
</dbReference>
<comment type="similarity">
    <text evidence="1">Belongs to the UFD1 family.</text>
</comment>
<evidence type="ECO:0000259" key="5">
    <source>
        <dbReference type="Pfam" id="PF24503"/>
    </source>
</evidence>
<reference evidence="7 8" key="1">
    <citation type="submission" date="2021-01" db="EMBL/GenBank/DDBJ databases">
        <title>Chromosome-level genome assembly of a human fungal pathogen reveals clustering of transcriptionally co-regulated genes.</title>
        <authorList>
            <person name="Voorhies M."/>
            <person name="Cohen S."/>
            <person name="Shea T.P."/>
            <person name="Petrus S."/>
            <person name="Munoz J.F."/>
            <person name="Poplawski S."/>
            <person name="Goldman W.E."/>
            <person name="Michael T."/>
            <person name="Cuomo C.A."/>
            <person name="Sil A."/>
            <person name="Beyhan S."/>
        </authorList>
    </citation>
    <scope>NUCLEOTIDE SEQUENCE [LARGE SCALE GENOMIC DNA]</scope>
    <source>
        <strain evidence="7 8">G184AR</strain>
    </source>
</reference>
<evidence type="ECO:0000256" key="2">
    <source>
        <dbReference type="ARBA" id="ARBA00022786"/>
    </source>
</evidence>
<dbReference type="InterPro" id="IPR056012">
    <property type="entry name" value="DUF7590"/>
</dbReference>
<dbReference type="Pfam" id="PF24842">
    <property type="entry name" value="UFD1_N2"/>
    <property type="match status" value="1"/>
</dbReference>
<evidence type="ECO:0000313" key="8">
    <source>
        <dbReference type="Proteomes" id="UP000670092"/>
    </source>
</evidence>
<feature type="domain" description="Ubiquitin fusion degradation protein UFD1 N-terminal subdomain 2" evidence="6">
    <location>
        <begin position="174"/>
        <end position="249"/>
    </location>
</feature>
<dbReference type="GO" id="GO:0036503">
    <property type="term" value="P:ERAD pathway"/>
    <property type="evidence" value="ECO:0007669"/>
    <property type="project" value="TreeGrafter"/>
</dbReference>
<dbReference type="GO" id="GO:0034098">
    <property type="term" value="C:VCP-NPL4-UFD1 AAA ATPase complex"/>
    <property type="evidence" value="ECO:0007669"/>
    <property type="project" value="TreeGrafter"/>
</dbReference>